<reference evidence="1 2" key="1">
    <citation type="submission" date="2017-04" db="EMBL/GenBank/DDBJ databases">
        <authorList>
            <person name="Lin X.B."/>
            <person name="Stothard P."/>
            <person name="Tasseva G."/>
            <person name="Walter J."/>
        </authorList>
    </citation>
    <scope>NUCLEOTIDE SEQUENCE [LARGE SCALE GENOMIC DNA]</scope>
    <source>
        <strain evidence="1 2">117c</strain>
    </source>
</reference>
<name>A0A9X6RVY3_LACJH</name>
<sequence length="123" mass="14624">MINQRATRDNVDKFLKTALPHFLLMRGMQGRELMGQGLSKKQLGNHLFIIYQAFNKVSFKYQQLLHKLYFENKSMKQARKELNISHDTSWKYKVYGLNDFAIQFNKIQQELNIKPALNLIIYK</sequence>
<reference evidence="1 2" key="2">
    <citation type="submission" date="2017-09" db="EMBL/GenBank/DDBJ databases">
        <title>Tripartite evolution among Lactobacillus johnsonii, Lactobacillus taiwanensis, Lactobacillus reuteri and their rodent host.</title>
        <authorList>
            <person name="Wang T."/>
            <person name="Knowles S."/>
            <person name="Cheng C."/>
        </authorList>
    </citation>
    <scope>NUCLEOTIDE SEQUENCE [LARGE SCALE GENOMIC DNA]</scope>
    <source>
        <strain evidence="1 2">117c</strain>
    </source>
</reference>
<comment type="caution">
    <text evidence="1">The sequence shown here is derived from an EMBL/GenBank/DDBJ whole genome shotgun (WGS) entry which is preliminary data.</text>
</comment>
<dbReference type="EMBL" id="NGOH01000088">
    <property type="protein sequence ID" value="OYS11568.1"/>
    <property type="molecule type" value="Genomic_DNA"/>
</dbReference>
<gene>
    <name evidence="1" type="ORF">CBF50_07680</name>
</gene>
<dbReference type="RefSeq" id="WP_094497511.1">
    <property type="nucleotide sequence ID" value="NZ_NGOD01000011.1"/>
</dbReference>
<dbReference type="AlphaFoldDB" id="A0A9X6RVY3"/>
<accession>A0A9X6RVY3</accession>
<proteinExistence type="predicted"/>
<protein>
    <submittedName>
        <fullName evidence="1">Uncharacterized protein</fullName>
    </submittedName>
</protein>
<evidence type="ECO:0000313" key="2">
    <source>
        <dbReference type="Proteomes" id="UP000215693"/>
    </source>
</evidence>
<dbReference type="Proteomes" id="UP000215693">
    <property type="component" value="Unassembled WGS sequence"/>
</dbReference>
<evidence type="ECO:0000313" key="1">
    <source>
        <dbReference type="EMBL" id="OYS11568.1"/>
    </source>
</evidence>
<organism evidence="1 2">
    <name type="scientific">Lactobacillus johnsonii</name>
    <dbReference type="NCBI Taxonomy" id="33959"/>
    <lineage>
        <taxon>Bacteria</taxon>
        <taxon>Bacillati</taxon>
        <taxon>Bacillota</taxon>
        <taxon>Bacilli</taxon>
        <taxon>Lactobacillales</taxon>
        <taxon>Lactobacillaceae</taxon>
        <taxon>Lactobacillus</taxon>
    </lineage>
</organism>